<dbReference type="Gene3D" id="3.20.20.80">
    <property type="entry name" value="Glycosidases"/>
    <property type="match status" value="1"/>
</dbReference>
<evidence type="ECO:0000259" key="6">
    <source>
        <dbReference type="Pfam" id="PF02836"/>
    </source>
</evidence>
<keyword evidence="2" id="KW-0378">Hydrolase</keyword>
<dbReference type="SUPFAM" id="SSF49303">
    <property type="entry name" value="beta-Galactosidase/glucuronidase domain"/>
    <property type="match status" value="3"/>
</dbReference>
<dbReference type="InterPro" id="IPR006103">
    <property type="entry name" value="Glyco_hydro_2_cat"/>
</dbReference>
<evidence type="ECO:0000259" key="5">
    <source>
        <dbReference type="Pfam" id="PF00703"/>
    </source>
</evidence>
<organism evidence="9 10">
    <name type="scientific">Edaphobacter acidisoli</name>
    <dbReference type="NCBI Taxonomy" id="2040573"/>
    <lineage>
        <taxon>Bacteria</taxon>
        <taxon>Pseudomonadati</taxon>
        <taxon>Acidobacteriota</taxon>
        <taxon>Terriglobia</taxon>
        <taxon>Terriglobales</taxon>
        <taxon>Acidobacteriaceae</taxon>
        <taxon>Edaphobacter</taxon>
    </lineage>
</organism>
<dbReference type="Gene3D" id="2.60.120.260">
    <property type="entry name" value="Galactose-binding domain-like"/>
    <property type="match status" value="1"/>
</dbReference>
<dbReference type="InterPro" id="IPR041351">
    <property type="entry name" value="Ig_GlcNase"/>
</dbReference>
<dbReference type="InterPro" id="IPR013783">
    <property type="entry name" value="Ig-like_fold"/>
</dbReference>
<gene>
    <name evidence="9" type="ORF">GCM10011507_05570</name>
</gene>
<feature type="domain" description="Glycoside hydrolase family 2 catalytic" evidence="6">
    <location>
        <begin position="371"/>
        <end position="508"/>
    </location>
</feature>
<dbReference type="SUPFAM" id="SSF51445">
    <property type="entry name" value="(Trans)glycosidases"/>
    <property type="match status" value="1"/>
</dbReference>
<comment type="caution">
    <text evidence="9">The sequence shown here is derived from an EMBL/GenBank/DDBJ whole genome shotgun (WGS) entry which is preliminary data.</text>
</comment>
<feature type="domain" description="Glycoside hydrolase family 2 immunoglobulin-like beta-sandwich" evidence="5">
    <location>
        <begin position="243"/>
        <end position="357"/>
    </location>
</feature>
<name>A0A916RIC2_9BACT</name>
<dbReference type="Proteomes" id="UP000648801">
    <property type="component" value="Unassembled WGS sequence"/>
</dbReference>
<keyword evidence="3" id="KW-0326">Glycosidase</keyword>
<accession>A0A916RIC2</accession>
<comment type="similarity">
    <text evidence="1">Belongs to the glycosyl hydrolase 2 family.</text>
</comment>
<feature type="chain" id="PRO_5037426480" description="Exo-1,4-beta-D-glucosaminidase" evidence="4">
    <location>
        <begin position="31"/>
        <end position="898"/>
    </location>
</feature>
<evidence type="ECO:0000313" key="9">
    <source>
        <dbReference type="EMBL" id="GGA57124.1"/>
    </source>
</evidence>
<dbReference type="Gene3D" id="2.60.40.10">
    <property type="entry name" value="Immunoglobulins"/>
    <property type="match status" value="3"/>
</dbReference>
<keyword evidence="10" id="KW-1185">Reference proteome</keyword>
<feature type="domain" description="Exo-beta-D-glucosaminidase Ig-fold" evidence="7">
    <location>
        <begin position="754"/>
        <end position="862"/>
    </location>
</feature>
<dbReference type="Pfam" id="PF02836">
    <property type="entry name" value="Glyco_hydro_2_C"/>
    <property type="match status" value="1"/>
</dbReference>
<evidence type="ECO:0000256" key="4">
    <source>
        <dbReference type="SAM" id="SignalP"/>
    </source>
</evidence>
<sequence>MRLVPAWFSGLRWSLGVAAVAMMMTPMASAASKTLPLQVVVGSGWQMQDVAKVPEPGAQVSTDAYKPAGWYGATVPGTVLTTLVNNHVYPEPLYGENNRPENIPESLNKTAYWYRTVVTVPKSYKDRVTWLNFDGINYSADVWVNGTRIGSIKGAFIRGRFDITDYVKPGKKAVVAVLVSPQPDPGVPHEHTLRAGMGLNGGITAIDGPTFLSTIGWDWIPAIRDRDTGIWQKVYLSATGDVAVKDPLVTTDLPLPETSSADVTVQATVQNLSGIATKGVLKGTIENVTFEREVELAPGASQVVKFDYRDATGLHMVNPRLWWPNGYGPQNLYKLHLSFVEKKDHISDAKDVTFGVRKITYSVPGSDNLAIAVNGVPIFIRGGDWGLDEAMKRIPRARLEAEIRMHALANMNLIRNWVGQSTDEDFYELCDKYGILLWDEFFQPNPSDGPNPTDIPTYIANVRDKILRYRNHPSIAVWCARNEGYPPENIDQQLRKLMAELEPTRLYQPSSTAGRGVHSGGPYYWREPRKFYEIDAAFKTETGSVSVPTLESIHGMMPQKDWEMITDDWAEHDFARGASGSDKYPAELAARYGKVANLADFVRKAQLMNYEAFRAMYEGREAAMFRPATGVITWMSNPAQPSFVWQLYHYDLEPNSSLFAVKKAGEMVHIQMDEETSELQVINNQPTAVNGATAKVTVYNLDGSIAATKTYPVSAAPDLATGLGELDASAATTPVYFVKLELHDAAGKLLSDNFYWKAQAAHQDDLAAMDQMPVVKLDAQVSRADADGKTVVTVTVKNSTSHVAVMAHLQLRRKSGERVLPVYYSDNYLSLVPGESRTVTIEAATKDLNGEDAQVVVDGWNVDVTPATAAGVSIGLNVDAQVAHWPVTGLPFQTVGLR</sequence>
<dbReference type="PANTHER" id="PTHR43536">
    <property type="entry name" value="MANNOSYLGLYCOPROTEIN ENDO-BETA-MANNOSIDASE"/>
    <property type="match status" value="1"/>
</dbReference>
<dbReference type="InterPro" id="IPR043534">
    <property type="entry name" value="EBDG/EBM"/>
</dbReference>
<keyword evidence="4" id="KW-0732">Signal</keyword>
<dbReference type="InterPro" id="IPR008979">
    <property type="entry name" value="Galactose-bd-like_sf"/>
</dbReference>
<evidence type="ECO:0000256" key="2">
    <source>
        <dbReference type="ARBA" id="ARBA00022801"/>
    </source>
</evidence>
<dbReference type="InterPro" id="IPR054593">
    <property type="entry name" value="Beta-mannosidase-like_N2"/>
</dbReference>
<dbReference type="InterPro" id="IPR017853">
    <property type="entry name" value="GH"/>
</dbReference>
<evidence type="ECO:0000256" key="1">
    <source>
        <dbReference type="ARBA" id="ARBA00007401"/>
    </source>
</evidence>
<feature type="signal peptide" evidence="4">
    <location>
        <begin position="1"/>
        <end position="30"/>
    </location>
</feature>
<dbReference type="Pfam" id="PF18368">
    <property type="entry name" value="Ig_GlcNase"/>
    <property type="match status" value="1"/>
</dbReference>
<dbReference type="PANTHER" id="PTHR43536:SF1">
    <property type="entry name" value="MANNOSYLGLYCOPROTEIN ENDO-BETA-MANNOSIDASE"/>
    <property type="match status" value="1"/>
</dbReference>
<reference evidence="9" key="1">
    <citation type="journal article" date="2014" name="Int. J. Syst. Evol. Microbiol.">
        <title>Complete genome sequence of Corynebacterium casei LMG S-19264T (=DSM 44701T), isolated from a smear-ripened cheese.</title>
        <authorList>
            <consortium name="US DOE Joint Genome Institute (JGI-PGF)"/>
            <person name="Walter F."/>
            <person name="Albersmeier A."/>
            <person name="Kalinowski J."/>
            <person name="Ruckert C."/>
        </authorList>
    </citation>
    <scope>NUCLEOTIDE SEQUENCE</scope>
    <source>
        <strain evidence="9">CGMCC 1.15447</strain>
    </source>
</reference>
<evidence type="ECO:0000256" key="3">
    <source>
        <dbReference type="ARBA" id="ARBA00023295"/>
    </source>
</evidence>
<reference evidence="9" key="2">
    <citation type="submission" date="2020-09" db="EMBL/GenBank/DDBJ databases">
        <authorList>
            <person name="Sun Q."/>
            <person name="Zhou Y."/>
        </authorList>
    </citation>
    <scope>NUCLEOTIDE SEQUENCE</scope>
    <source>
        <strain evidence="9">CGMCC 1.15447</strain>
    </source>
</reference>
<dbReference type="Pfam" id="PF22666">
    <property type="entry name" value="Glyco_hydro_2_N2"/>
    <property type="match status" value="1"/>
</dbReference>
<dbReference type="InterPro" id="IPR006102">
    <property type="entry name" value="Ig-like_GH2"/>
</dbReference>
<dbReference type="Pfam" id="PF00703">
    <property type="entry name" value="Glyco_hydro_2"/>
    <property type="match status" value="1"/>
</dbReference>
<dbReference type="InterPro" id="IPR036156">
    <property type="entry name" value="Beta-gal/glucu_dom_sf"/>
</dbReference>
<dbReference type="EMBL" id="BMJB01000001">
    <property type="protein sequence ID" value="GGA57124.1"/>
    <property type="molecule type" value="Genomic_DNA"/>
</dbReference>
<evidence type="ECO:0008006" key="11">
    <source>
        <dbReference type="Google" id="ProtNLM"/>
    </source>
</evidence>
<dbReference type="AlphaFoldDB" id="A0A916RIC2"/>
<dbReference type="GO" id="GO:0004553">
    <property type="term" value="F:hydrolase activity, hydrolyzing O-glycosyl compounds"/>
    <property type="evidence" value="ECO:0007669"/>
    <property type="project" value="InterPro"/>
</dbReference>
<dbReference type="GO" id="GO:0005975">
    <property type="term" value="P:carbohydrate metabolic process"/>
    <property type="evidence" value="ECO:0007669"/>
    <property type="project" value="InterPro"/>
</dbReference>
<evidence type="ECO:0000259" key="8">
    <source>
        <dbReference type="Pfam" id="PF22666"/>
    </source>
</evidence>
<protein>
    <recommendedName>
        <fullName evidence="11">Exo-1,4-beta-D-glucosaminidase</fullName>
    </recommendedName>
</protein>
<feature type="domain" description="Beta-mannosidase-like galactose-binding" evidence="8">
    <location>
        <begin position="61"/>
        <end position="232"/>
    </location>
</feature>
<dbReference type="SUPFAM" id="SSF49785">
    <property type="entry name" value="Galactose-binding domain-like"/>
    <property type="match status" value="1"/>
</dbReference>
<evidence type="ECO:0000313" key="10">
    <source>
        <dbReference type="Proteomes" id="UP000648801"/>
    </source>
</evidence>
<dbReference type="RefSeq" id="WP_188757801.1">
    <property type="nucleotide sequence ID" value="NZ_BMJB01000001.1"/>
</dbReference>
<evidence type="ECO:0000259" key="7">
    <source>
        <dbReference type="Pfam" id="PF18368"/>
    </source>
</evidence>
<proteinExistence type="inferred from homology"/>